<evidence type="ECO:0000259" key="2">
    <source>
        <dbReference type="Pfam" id="PF20736"/>
    </source>
</evidence>
<organism evidence="4 5">
    <name type="scientific">Candidatus Pullilachnospira stercoravium</name>
    <dbReference type="NCBI Taxonomy" id="2840913"/>
    <lineage>
        <taxon>Bacteria</taxon>
        <taxon>Bacillati</taxon>
        <taxon>Bacillota</taxon>
        <taxon>Clostridia</taxon>
        <taxon>Lachnospirales</taxon>
        <taxon>Lachnospiraceae</taxon>
        <taxon>Lachnospiraceae incertae sedis</taxon>
        <taxon>Candidatus Pullilachnospira</taxon>
    </lineage>
</organism>
<accession>A0A9D1NXS4</accession>
<dbReference type="AlphaFoldDB" id="A0A9D1NXS4"/>
<dbReference type="InterPro" id="IPR049049">
    <property type="entry name" value="Beta-AFase-like_GH127_C"/>
</dbReference>
<feature type="domain" description="Non-reducing end beta-L-arabinofuranosidase-like GH127 middle" evidence="2">
    <location>
        <begin position="274"/>
        <end position="367"/>
    </location>
</feature>
<feature type="non-terminal residue" evidence="4">
    <location>
        <position position="1"/>
    </location>
</feature>
<dbReference type="InterPro" id="IPR008928">
    <property type="entry name" value="6-hairpin_glycosidase_sf"/>
</dbReference>
<dbReference type="InterPro" id="IPR049046">
    <property type="entry name" value="Beta-AFase-like_GH127_middle"/>
</dbReference>
<gene>
    <name evidence="4" type="ORF">IAA63_13815</name>
</gene>
<reference evidence="4" key="2">
    <citation type="journal article" date="2021" name="PeerJ">
        <title>Extensive microbial diversity within the chicken gut microbiome revealed by metagenomics and culture.</title>
        <authorList>
            <person name="Gilroy R."/>
            <person name="Ravi A."/>
            <person name="Getino M."/>
            <person name="Pursley I."/>
            <person name="Horton D.L."/>
            <person name="Alikhan N.F."/>
            <person name="Baker D."/>
            <person name="Gharbi K."/>
            <person name="Hall N."/>
            <person name="Watson M."/>
            <person name="Adriaenssens E.M."/>
            <person name="Foster-Nyarko E."/>
            <person name="Jarju S."/>
            <person name="Secka A."/>
            <person name="Antonio M."/>
            <person name="Oren A."/>
            <person name="Chaudhuri R.R."/>
            <person name="La Ragione R."/>
            <person name="Hildebrand F."/>
            <person name="Pallen M.J."/>
        </authorList>
    </citation>
    <scope>NUCLEOTIDE SEQUENCE</scope>
    <source>
        <strain evidence="4">ChiBcec2-4451</strain>
    </source>
</reference>
<dbReference type="SUPFAM" id="SSF48208">
    <property type="entry name" value="Six-hairpin glycosidases"/>
    <property type="match status" value="1"/>
</dbReference>
<protein>
    <submittedName>
        <fullName evidence="4">Glycoside hydrolase family 127 protein</fullName>
    </submittedName>
</protein>
<dbReference type="EMBL" id="DVON01000291">
    <property type="protein sequence ID" value="HIV14196.1"/>
    <property type="molecule type" value="Genomic_DNA"/>
</dbReference>
<dbReference type="GO" id="GO:0016787">
    <property type="term" value="F:hydrolase activity"/>
    <property type="evidence" value="ECO:0007669"/>
    <property type="project" value="UniProtKB-KW"/>
</dbReference>
<dbReference type="Pfam" id="PF07944">
    <property type="entry name" value="Beta-AFase-like_GH127_cat"/>
    <property type="match status" value="1"/>
</dbReference>
<name>A0A9D1NXS4_9FIRM</name>
<dbReference type="PANTHER" id="PTHR43465">
    <property type="entry name" value="DUF1680 DOMAIN PROTEIN (AFU_ORTHOLOGUE AFUA_1G08910)"/>
    <property type="match status" value="1"/>
</dbReference>
<dbReference type="InterPro" id="IPR012878">
    <property type="entry name" value="Beta-AFase-like_GH127_cat"/>
</dbReference>
<dbReference type="Proteomes" id="UP000886723">
    <property type="component" value="Unassembled WGS sequence"/>
</dbReference>
<keyword evidence="4" id="KW-0378">Hydrolase</keyword>
<evidence type="ECO:0000259" key="3">
    <source>
        <dbReference type="Pfam" id="PF20737"/>
    </source>
</evidence>
<feature type="domain" description="Non-reducing end beta-L-arabinofuranosidase-like GH127 catalytic" evidence="1">
    <location>
        <begin position="1"/>
        <end position="263"/>
    </location>
</feature>
<dbReference type="PANTHER" id="PTHR43465:SF2">
    <property type="entry name" value="DUF1680 DOMAIN PROTEIN (AFU_ORTHOLOGUE AFUA_1G08910)"/>
    <property type="match status" value="1"/>
</dbReference>
<dbReference type="Pfam" id="PF20737">
    <property type="entry name" value="Glyco_hydro127C"/>
    <property type="match status" value="1"/>
</dbReference>
<evidence type="ECO:0000259" key="1">
    <source>
        <dbReference type="Pfam" id="PF07944"/>
    </source>
</evidence>
<proteinExistence type="predicted"/>
<dbReference type="Pfam" id="PF20736">
    <property type="entry name" value="Glyco_hydro127M"/>
    <property type="match status" value="1"/>
</dbReference>
<comment type="caution">
    <text evidence="4">The sequence shown here is derived from an EMBL/GenBank/DDBJ whole genome shotgun (WGS) entry which is preliminary data.</text>
</comment>
<evidence type="ECO:0000313" key="5">
    <source>
        <dbReference type="Proteomes" id="UP000886723"/>
    </source>
</evidence>
<sequence>KLLKVMEKMADHIAGTFGTGRRTGIPGHQEIEIGLMKLYHVTGKEKYKELAQYFLEERGKNPKFFLDESEKRGWKHFGMDPEDTKYNQSFAPVKEQKTAEGHAVRAIYMYTAMADVAAAAEDQEMKAACETLWDNIVRKRMYITGGVGSTVEGEAFTIDYDLPNDTAYAETCASCGMVFFARNMLKMDIDGKYADIMERELYNGILSGMQIDGKRFFYVNPLEVQPEISGKLYGYRHVLPERPEWYACACCPPNVVRTVMALGKYAWGQDENVIYSHLFLGGTAEFEKAEIEVRTSYPFNGNVRYIFHPVKENEDFTFAVHIPSYIKELRVKDAEGKQITDYEMKKGYLYYRKNWKEGDVVELQFPMQARVIHCNPRVRANVGKAALMKGPFVYCFEGTDNEDLFSCFLKSHAAKSAEEELPVFDGIPSLTVEGWKEELADELYTEKSPEGREVRLKAIPYYQWGNRGINEMKVWINEKWQDSDKI</sequence>
<feature type="domain" description="Non-reducing end beta-L-arabinofuranosidase-like GH127 C-terminal" evidence="3">
    <location>
        <begin position="370"/>
        <end position="477"/>
    </location>
</feature>
<dbReference type="InterPro" id="IPR049174">
    <property type="entry name" value="Beta-AFase-like"/>
</dbReference>
<reference evidence="4" key="1">
    <citation type="submission" date="2020-10" db="EMBL/GenBank/DDBJ databases">
        <authorList>
            <person name="Gilroy R."/>
        </authorList>
    </citation>
    <scope>NUCLEOTIDE SEQUENCE</scope>
    <source>
        <strain evidence="4">ChiBcec2-4451</strain>
    </source>
</reference>
<evidence type="ECO:0000313" key="4">
    <source>
        <dbReference type="EMBL" id="HIV14196.1"/>
    </source>
</evidence>
<dbReference type="GO" id="GO:0005975">
    <property type="term" value="P:carbohydrate metabolic process"/>
    <property type="evidence" value="ECO:0007669"/>
    <property type="project" value="InterPro"/>
</dbReference>